<evidence type="ECO:0000256" key="1">
    <source>
        <dbReference type="ARBA" id="ARBA00007626"/>
    </source>
</evidence>
<feature type="chain" id="PRO_5022696031" description="Pentacotripeptide-repeat region of PRORP domain-containing protein" evidence="4">
    <location>
        <begin position="28"/>
        <end position="535"/>
    </location>
</feature>
<organism evidence="5 6">
    <name type="scientific">Gossypium mustelinum</name>
    <name type="common">Cotton</name>
    <name type="synonym">Gossypium caicoense</name>
    <dbReference type="NCBI Taxonomy" id="34275"/>
    <lineage>
        <taxon>Eukaryota</taxon>
        <taxon>Viridiplantae</taxon>
        <taxon>Streptophyta</taxon>
        <taxon>Embryophyta</taxon>
        <taxon>Tracheophyta</taxon>
        <taxon>Spermatophyta</taxon>
        <taxon>Magnoliopsida</taxon>
        <taxon>eudicotyledons</taxon>
        <taxon>Gunneridae</taxon>
        <taxon>Pentapetalae</taxon>
        <taxon>rosids</taxon>
        <taxon>malvids</taxon>
        <taxon>Malvales</taxon>
        <taxon>Malvaceae</taxon>
        <taxon>Malvoideae</taxon>
        <taxon>Gossypium</taxon>
    </lineage>
</organism>
<evidence type="ECO:0000313" key="5">
    <source>
        <dbReference type="EMBL" id="TYI95098.1"/>
    </source>
</evidence>
<dbReference type="Pfam" id="PF01535">
    <property type="entry name" value="PPR"/>
    <property type="match status" value="1"/>
</dbReference>
<dbReference type="NCBIfam" id="TIGR00756">
    <property type="entry name" value="PPR"/>
    <property type="match status" value="4"/>
</dbReference>
<sequence length="535" mass="61212">MYFDSLLFWIIFLQLFDWMQQRGKTNGSSYSTYMKVMGKKLSPVKALAIYNGIPDKPTKVNVFICNSLLSCLVRNGKFDSGIKLFDKMKQESLTPDLVTYNTLLAGCIRIKNGHYKALELIKELKYNGLEMDNVMYGTLLAVCASSGLSEEAQNYFNQMRDEGLSPNLYHYSSLLKAYSYDGNYCKVILTTLLKVYVRGGLFEKSRKLLSELEALGYAEDEMPYCLLMDGLSKAGRLDEARSVFAEMHEKRVKSDGYLHSIMISAMCRSELFEEAKKLAQDFEAKYNKYDLVMLNTMLCAYCRAGDMESVMQTMKKMDELAISPDYSTFHILIKYFCKEKLYLLTYKIMQDMHGKGYHLEEELCCSLIFQLGKMKAHSEAFSVYNMLRYSKSTMCKARHEKILHILIAGKLFKDAYVVVKDNAEHISQPAIKKFASAFMKFGNINLINDVLKVIHGSGYKTDQGLFQTAVSRYIAQPEKRELLLQLLQWMPGQGYAVDSTTRNLILKNSELLGRQLTAEILSKQHIMSKGSQPKR</sequence>
<dbReference type="InterPro" id="IPR011990">
    <property type="entry name" value="TPR-like_helical_dom_sf"/>
</dbReference>
<dbReference type="PANTHER" id="PTHR47941">
    <property type="entry name" value="PENTATRICOPEPTIDE REPEAT-CONTAINING PROTEIN 3, MITOCHONDRIAL"/>
    <property type="match status" value="1"/>
</dbReference>
<dbReference type="Proteomes" id="UP000323597">
    <property type="component" value="Chromosome D02"/>
</dbReference>
<evidence type="ECO:0000256" key="2">
    <source>
        <dbReference type="ARBA" id="ARBA00022737"/>
    </source>
</evidence>
<gene>
    <name evidence="5" type="ORF">E1A91_D02G253600v1</name>
</gene>
<feature type="repeat" description="PPR" evidence="3">
    <location>
        <begin position="61"/>
        <end position="95"/>
    </location>
</feature>
<dbReference type="Pfam" id="PF13812">
    <property type="entry name" value="PPR_3"/>
    <property type="match status" value="1"/>
</dbReference>
<accession>A0A5D2W0J8</accession>
<feature type="repeat" description="PPR" evidence="3">
    <location>
        <begin position="132"/>
        <end position="166"/>
    </location>
</feature>
<dbReference type="EMBL" id="CM017650">
    <property type="protein sequence ID" value="TYI95098.1"/>
    <property type="molecule type" value="Genomic_DNA"/>
</dbReference>
<dbReference type="PROSITE" id="PS51375">
    <property type="entry name" value="PPR"/>
    <property type="match status" value="5"/>
</dbReference>
<evidence type="ECO:0000256" key="3">
    <source>
        <dbReference type="PROSITE-ProRule" id="PRU00708"/>
    </source>
</evidence>
<dbReference type="InterPro" id="IPR002885">
    <property type="entry name" value="PPR_rpt"/>
</dbReference>
<evidence type="ECO:0000313" key="6">
    <source>
        <dbReference type="Proteomes" id="UP000323597"/>
    </source>
</evidence>
<dbReference type="AlphaFoldDB" id="A0A5D2W0J8"/>
<feature type="repeat" description="PPR" evidence="3">
    <location>
        <begin position="96"/>
        <end position="131"/>
    </location>
</feature>
<keyword evidence="2" id="KW-0677">Repeat</keyword>
<feature type="repeat" description="PPR" evidence="3">
    <location>
        <begin position="290"/>
        <end position="324"/>
    </location>
</feature>
<protein>
    <recommendedName>
        <fullName evidence="7">Pentacotripeptide-repeat region of PRORP domain-containing protein</fullName>
    </recommendedName>
</protein>
<name>A0A5D2W0J8_GOSMU</name>
<keyword evidence="6" id="KW-1185">Reference proteome</keyword>
<reference evidence="5 6" key="1">
    <citation type="submission" date="2019-07" db="EMBL/GenBank/DDBJ databases">
        <title>WGS assembly of Gossypium mustelinum.</title>
        <authorList>
            <person name="Chen Z.J."/>
            <person name="Sreedasyam A."/>
            <person name="Ando A."/>
            <person name="Song Q."/>
            <person name="De L."/>
            <person name="Hulse-Kemp A."/>
            <person name="Ding M."/>
            <person name="Ye W."/>
            <person name="Kirkbride R."/>
            <person name="Jenkins J."/>
            <person name="Plott C."/>
            <person name="Lovell J."/>
            <person name="Lin Y.-M."/>
            <person name="Vaughn R."/>
            <person name="Liu B."/>
            <person name="Li W."/>
            <person name="Simpson S."/>
            <person name="Scheffler B."/>
            <person name="Saski C."/>
            <person name="Grover C."/>
            <person name="Hu G."/>
            <person name="Conover J."/>
            <person name="Carlson J."/>
            <person name="Shu S."/>
            <person name="Boston L."/>
            <person name="Williams M."/>
            <person name="Peterson D."/>
            <person name="Mcgee K."/>
            <person name="Jones D."/>
            <person name="Wendel J."/>
            <person name="Stelly D."/>
            <person name="Grimwood J."/>
            <person name="Schmutz J."/>
        </authorList>
    </citation>
    <scope>NUCLEOTIDE SEQUENCE [LARGE SCALE GENOMIC DNA]</scope>
    <source>
        <strain evidence="5">1408120.09</strain>
    </source>
</reference>
<comment type="similarity">
    <text evidence="1">Belongs to the PPR family. P subfamily.</text>
</comment>
<feature type="signal peptide" evidence="4">
    <location>
        <begin position="1"/>
        <end position="27"/>
    </location>
</feature>
<proteinExistence type="inferred from homology"/>
<evidence type="ECO:0000256" key="4">
    <source>
        <dbReference type="SAM" id="SignalP"/>
    </source>
</evidence>
<evidence type="ECO:0008006" key="7">
    <source>
        <dbReference type="Google" id="ProtNLM"/>
    </source>
</evidence>
<dbReference type="Pfam" id="PF13041">
    <property type="entry name" value="PPR_2"/>
    <property type="match status" value="3"/>
</dbReference>
<keyword evidence="4" id="KW-0732">Signal</keyword>
<dbReference type="Gene3D" id="1.25.40.10">
    <property type="entry name" value="Tetratricopeptide repeat domain"/>
    <property type="match status" value="4"/>
</dbReference>
<feature type="repeat" description="PPR" evidence="3">
    <location>
        <begin position="220"/>
        <end position="254"/>
    </location>
</feature>